<dbReference type="Gene3D" id="3.90.1750.20">
    <property type="entry name" value="Putative Large Serine Recombinase, Chain B, Domain 2"/>
    <property type="match status" value="1"/>
</dbReference>
<evidence type="ECO:0000313" key="9">
    <source>
        <dbReference type="Proteomes" id="UP000027142"/>
    </source>
</evidence>
<dbReference type="RefSeq" id="WP_038484648.1">
    <property type="nucleotide sequence ID" value="NZ_CP003923.1"/>
</dbReference>
<dbReference type="InterPro" id="IPR011109">
    <property type="entry name" value="DNA_bind_recombinase_dom"/>
</dbReference>
<dbReference type="OrthoDB" id="9811097at2"/>
<evidence type="ECO:0000259" key="6">
    <source>
        <dbReference type="PROSITE" id="PS51736"/>
    </source>
</evidence>
<dbReference type="GO" id="GO:0003677">
    <property type="term" value="F:DNA binding"/>
    <property type="evidence" value="ECO:0007669"/>
    <property type="project" value="UniProtKB-KW"/>
</dbReference>
<keyword evidence="3" id="KW-0233">DNA recombination</keyword>
<dbReference type="GO" id="GO:0000150">
    <property type="term" value="F:DNA strand exchange activity"/>
    <property type="evidence" value="ECO:0007669"/>
    <property type="project" value="InterPro"/>
</dbReference>
<dbReference type="PANTHER" id="PTHR30461:SF23">
    <property type="entry name" value="DNA RECOMBINASE-RELATED"/>
    <property type="match status" value="1"/>
</dbReference>
<dbReference type="Pfam" id="PF07508">
    <property type="entry name" value="Recombinase"/>
    <property type="match status" value="1"/>
</dbReference>
<protein>
    <submittedName>
        <fullName evidence="8">DNA recombinase</fullName>
    </submittedName>
</protein>
<dbReference type="SUPFAM" id="SSF53041">
    <property type="entry name" value="Resolvase-like"/>
    <property type="match status" value="1"/>
</dbReference>
<feature type="domain" description="Recombinase" evidence="7">
    <location>
        <begin position="167"/>
        <end position="297"/>
    </location>
</feature>
<dbReference type="GO" id="GO:0015074">
    <property type="term" value="P:DNA integration"/>
    <property type="evidence" value="ECO:0007669"/>
    <property type="project" value="UniProtKB-KW"/>
</dbReference>
<evidence type="ECO:0000256" key="4">
    <source>
        <dbReference type="PIRSR" id="PIRSR606118-50"/>
    </source>
</evidence>
<dbReference type="Pfam" id="PF13408">
    <property type="entry name" value="Zn_ribbon_recom"/>
    <property type="match status" value="1"/>
</dbReference>
<dbReference type="Gene3D" id="3.40.50.1390">
    <property type="entry name" value="Resolvase, N-terminal catalytic domain"/>
    <property type="match status" value="1"/>
</dbReference>
<dbReference type="InterPro" id="IPR036162">
    <property type="entry name" value="Resolvase-like_N_sf"/>
</dbReference>
<dbReference type="InterPro" id="IPR050639">
    <property type="entry name" value="SSR_resolvase"/>
</dbReference>
<dbReference type="PATRIC" id="fig|1246626.3.peg.3949"/>
<dbReference type="InterPro" id="IPR025827">
    <property type="entry name" value="Zn_ribbon_recom_dom"/>
</dbReference>
<accession>A0A060M3A3</accession>
<dbReference type="InterPro" id="IPR006119">
    <property type="entry name" value="Resolv_N"/>
</dbReference>
<evidence type="ECO:0000313" key="8">
    <source>
        <dbReference type="EMBL" id="AIC96500.1"/>
    </source>
</evidence>
<dbReference type="SMART" id="SM00857">
    <property type="entry name" value="Resolvase"/>
    <property type="match status" value="1"/>
</dbReference>
<evidence type="ECO:0000256" key="5">
    <source>
        <dbReference type="PROSITE-ProRule" id="PRU10137"/>
    </source>
</evidence>
<keyword evidence="1" id="KW-0229">DNA integration</keyword>
<dbReference type="eggNOG" id="COG1961">
    <property type="taxonomic scope" value="Bacteria"/>
</dbReference>
<name>A0A060M3A3_9BACI</name>
<dbReference type="PROSITE" id="PS00397">
    <property type="entry name" value="RECOMBINASES_1"/>
    <property type="match status" value="1"/>
</dbReference>
<reference evidence="8 9" key="1">
    <citation type="journal article" date="2014" name="Gene">
        <title>A comparative genomic analysis of the alkalitolerant soil bacterium Bacillus lehensis G1.</title>
        <authorList>
            <person name="Noor Y.M."/>
            <person name="Samsulrizal N.H."/>
            <person name="Jema'on N.A."/>
            <person name="Low K.O."/>
            <person name="Ramli A.N."/>
            <person name="Alias N.I."/>
            <person name="Damis S.I."/>
            <person name="Fuzi S.F."/>
            <person name="Isa M.N."/>
            <person name="Murad A.M."/>
            <person name="Raih M.F."/>
            <person name="Bakar F.D."/>
            <person name="Najimudin N."/>
            <person name="Mahadi N.M."/>
            <person name="Illias R.M."/>
        </authorList>
    </citation>
    <scope>NUCLEOTIDE SEQUENCE [LARGE SCALE GENOMIC DNA]</scope>
    <source>
        <strain evidence="8 9">G1</strain>
    </source>
</reference>
<dbReference type="CDD" id="cd03768">
    <property type="entry name" value="SR_ResInv"/>
    <property type="match status" value="1"/>
</dbReference>
<organism evidence="8 9">
    <name type="scientific">Shouchella lehensis G1</name>
    <dbReference type="NCBI Taxonomy" id="1246626"/>
    <lineage>
        <taxon>Bacteria</taxon>
        <taxon>Bacillati</taxon>
        <taxon>Bacillota</taxon>
        <taxon>Bacilli</taxon>
        <taxon>Bacillales</taxon>
        <taxon>Bacillaceae</taxon>
        <taxon>Shouchella</taxon>
    </lineage>
</organism>
<feature type="domain" description="Resolvase/invertase-type recombinase catalytic" evidence="6">
    <location>
        <begin position="13"/>
        <end position="160"/>
    </location>
</feature>
<feature type="active site" description="O-(5'-phospho-DNA)-serine intermediate" evidence="4 5">
    <location>
        <position position="21"/>
    </location>
</feature>
<dbReference type="KEGG" id="ble:BleG1_3953"/>
<sequence length="549" mass="63414">MSQALQFDDPVKRVAIYARVSTSEQAEEGYSIDEQLNVLREWCARQHYDIYDEYVDRGISGKNMNRPELQHLLTDAKRNCFDVVVVWKMNRLARNVLDMLQMVKHLKHSNVDFRSFKENLETETPAGKLQFHMLASVSEFERDNIAENVKMGMIARAKEGSWNGGRVLGYDSIEDTTIKSKRKARKLVINEKEALTVRRVFQLYLQGNGYKSIANLLNREGHRTKRQGDFSINAVKTILENPIYVGKIRYNVRRDWTNKRRKGINPNPIIQQGNHSPIITEDEWTRTQAILKQRSCKPNRVHSGEFPLTGIIRCPECGAGMVLGRTTNKKKDGTLKVLEYYVCGTWKNKGSSVCHSNGVRTQYADEYVLKKLAKLANNQSLIESIVHRINTQHASVTKPLEQERSMIQKELEEQATKKERLLELYKEGIINKQDFKKDYSKMNILVDQLELRMEPLKQQLRQEDTPKLSSETVKHVMNNFQTFFQSAGSMEQRKFLLHLLIKQITIGPDRQIDTIQIQLNKDVLEGLTKEGESTYDVDSPSFSFVLNIT</sequence>
<evidence type="ECO:0000256" key="2">
    <source>
        <dbReference type="ARBA" id="ARBA00023125"/>
    </source>
</evidence>
<dbReference type="HOGENOM" id="CLU_010686_18_3_9"/>
<dbReference type="AlphaFoldDB" id="A0A060M3A3"/>
<dbReference type="PROSITE" id="PS51736">
    <property type="entry name" value="RECOMBINASES_3"/>
    <property type="match status" value="1"/>
</dbReference>
<evidence type="ECO:0000259" key="7">
    <source>
        <dbReference type="PROSITE" id="PS51737"/>
    </source>
</evidence>
<evidence type="ECO:0000256" key="3">
    <source>
        <dbReference type="ARBA" id="ARBA00023172"/>
    </source>
</evidence>
<dbReference type="PROSITE" id="PS51737">
    <property type="entry name" value="RECOMBINASE_DNA_BIND"/>
    <property type="match status" value="1"/>
</dbReference>
<dbReference type="InterPro" id="IPR006118">
    <property type="entry name" value="Recombinase_CS"/>
</dbReference>
<gene>
    <name evidence="8" type="ORF">BleG1_3953</name>
</gene>
<dbReference type="Pfam" id="PF00239">
    <property type="entry name" value="Resolvase"/>
    <property type="match status" value="1"/>
</dbReference>
<evidence type="ECO:0000256" key="1">
    <source>
        <dbReference type="ARBA" id="ARBA00022908"/>
    </source>
</evidence>
<dbReference type="EMBL" id="CP003923">
    <property type="protein sequence ID" value="AIC96500.1"/>
    <property type="molecule type" value="Genomic_DNA"/>
</dbReference>
<keyword evidence="9" id="KW-1185">Reference proteome</keyword>
<keyword evidence="2" id="KW-0238">DNA-binding</keyword>
<dbReference type="STRING" id="1246626.BleG1_3953"/>
<dbReference type="PANTHER" id="PTHR30461">
    <property type="entry name" value="DNA-INVERTASE FROM LAMBDOID PROPHAGE"/>
    <property type="match status" value="1"/>
</dbReference>
<dbReference type="Proteomes" id="UP000027142">
    <property type="component" value="Chromosome"/>
</dbReference>
<dbReference type="InterPro" id="IPR038109">
    <property type="entry name" value="DNA_bind_recomb_sf"/>
</dbReference>
<proteinExistence type="predicted"/>